<name>A0A1E3Q0K4_LIPST</name>
<organism evidence="17 18">
    <name type="scientific">Lipomyces starkeyi NRRL Y-11557</name>
    <dbReference type="NCBI Taxonomy" id="675824"/>
    <lineage>
        <taxon>Eukaryota</taxon>
        <taxon>Fungi</taxon>
        <taxon>Dikarya</taxon>
        <taxon>Ascomycota</taxon>
        <taxon>Saccharomycotina</taxon>
        <taxon>Lipomycetes</taxon>
        <taxon>Lipomycetales</taxon>
        <taxon>Lipomycetaceae</taxon>
        <taxon>Lipomyces</taxon>
    </lineage>
</organism>
<evidence type="ECO:0000313" key="18">
    <source>
        <dbReference type="Proteomes" id="UP000094385"/>
    </source>
</evidence>
<evidence type="ECO:0000256" key="4">
    <source>
        <dbReference type="ARBA" id="ARBA00007575"/>
    </source>
</evidence>
<keyword evidence="12" id="KW-0482">Metalloprotease</keyword>
<evidence type="ECO:0000256" key="12">
    <source>
        <dbReference type="ARBA" id="ARBA00023049"/>
    </source>
</evidence>
<evidence type="ECO:0000256" key="9">
    <source>
        <dbReference type="ARBA" id="ARBA00022801"/>
    </source>
</evidence>
<dbReference type="FunFam" id="3.30.830.10:FF:000013">
    <property type="entry name" value="Mitochondrial presequence protease"/>
    <property type="match status" value="1"/>
</dbReference>
<dbReference type="Gene3D" id="3.30.830.10">
    <property type="entry name" value="Metalloenzyme, LuxS/M16 peptidase-like"/>
    <property type="match status" value="4"/>
</dbReference>
<dbReference type="GO" id="GO:0034982">
    <property type="term" value="P:mitochondrial protein processing"/>
    <property type="evidence" value="ECO:0007669"/>
    <property type="project" value="EnsemblFungi"/>
</dbReference>
<keyword evidence="10" id="KW-0862">Zinc</keyword>
<sequence length="1054" mass="116448">MASQLLRSRFCGVARSKQLLTQARLHRSFATLSSIENQYASGTKLHGYTVKRTKQIPELELLAVHLQHDKTGAEHLHVARDDNNNVFSIAFKTNPPDATGVPHILEHTTLCGSEKYPVRDPFFKMLNRSLSNFMNAMTASDYTFYPFATTNQVDFANLRDVYLDATLHPLLRQLDFTQEGWRLEHADPKDPNSPLTFKGVVYNEMKGQMSDSSYLYYIRFQESIYPSLNNSGGDPAKITNLTYSQLRAFHAKNYHPSNSKVFTYGNFPLEEHLQHIDTTFSKFDPTTTQLDVKYPIDLNETKRVVMEGPIDPLADPARQYKTSLTWFMGPADDVYEGLCLRVVTSLLTDGHASPLYQALIESDLGTEYSPNTGLDTSSPVNIFSVGLQGVTKENLLVVEETIHSVIQKTYDEGLDLNRVEAILHQTELSRKHKVANFGMNLLYSVTPGWFNKVDPLEMLEWNAVITRFRDDLKKPRFLESFLEKYLLGDKPAFAFSMVPSETYGEALSAEEEQRLNTKIANLTEKDKKEAYDLGLSLLAKQEEKEDLSCLPTLHVKDIPLEFARDDLQHTTSSAKVPVQWRVTPTNGLTYFRALASLQDLPQDLHPYLPLFAESLTNLGTKTRSMASLEDEIKLKTGGISANVQVSTLPTDMDTWNLGLIMTGHSLDKDVSDLLRLMTILLLETNFDNYEKLRTLIRGMASGAADAIAGSGHSYARGVAASATTAASRLSECLGGIEQVKFIAHLDSYDDASLPLISAKLKEIAVYAISSGALKIAVTCGEDAVAANDQAVAEFVNGLPIASTLRLLAPGTASSLKAFIPGALPQKTFYSMPFQVNYAGVCLRGVPYTHPDGAALQILANLLTHKHLHGEIREKGGAYGGGATYSGTGGVFSYYSYRDPNPLNTLMTVSRAGEWAVQNAWSERDLEEAKLSVFQGIDAPQSVASEGMIYFFHGIDDDMRQTRRSRLLDIGIADIKDAAERYLVGKDSETSVALLGTTQEWISNENKWRIADAGALSSWAVAAAANAELGAGEDSEVSLGFEEVAEDSEEESLGN</sequence>
<evidence type="ECO:0000256" key="11">
    <source>
        <dbReference type="ARBA" id="ARBA00022946"/>
    </source>
</evidence>
<evidence type="ECO:0000256" key="6">
    <source>
        <dbReference type="ARBA" id="ARBA00020167"/>
    </source>
</evidence>
<dbReference type="PANTHER" id="PTHR43016:SF13">
    <property type="entry name" value="PRESEQUENCE PROTEASE, MITOCHONDRIAL"/>
    <property type="match status" value="1"/>
</dbReference>
<evidence type="ECO:0000256" key="13">
    <source>
        <dbReference type="ARBA" id="ARBA00023128"/>
    </source>
</evidence>
<proteinExistence type="inferred from homology"/>
<dbReference type="InterPro" id="IPR013578">
    <property type="entry name" value="Peptidase_M16C_assoc"/>
</dbReference>
<dbReference type="FunFam" id="3.30.830.10:FF:000009">
    <property type="entry name" value="Presequence protease, mitochondrial"/>
    <property type="match status" value="1"/>
</dbReference>
<dbReference type="GO" id="GO:0005759">
    <property type="term" value="C:mitochondrial matrix"/>
    <property type="evidence" value="ECO:0007669"/>
    <property type="project" value="UniProtKB-SubCell"/>
</dbReference>
<dbReference type="GO" id="GO:0008270">
    <property type="term" value="F:zinc ion binding"/>
    <property type="evidence" value="ECO:0007669"/>
    <property type="project" value="EnsemblFungi"/>
</dbReference>
<evidence type="ECO:0000256" key="5">
    <source>
        <dbReference type="ARBA" id="ARBA00011853"/>
    </source>
</evidence>
<evidence type="ECO:0000256" key="10">
    <source>
        <dbReference type="ARBA" id="ARBA00022833"/>
    </source>
</evidence>
<dbReference type="InterPro" id="IPR011249">
    <property type="entry name" value="Metalloenz_LuxS/M16"/>
</dbReference>
<dbReference type="STRING" id="675824.A0A1E3Q0K4"/>
<dbReference type="InterPro" id="IPR011765">
    <property type="entry name" value="Pept_M16_N"/>
</dbReference>
<evidence type="ECO:0000256" key="1">
    <source>
        <dbReference type="ARBA" id="ARBA00001947"/>
    </source>
</evidence>
<keyword evidence="7" id="KW-0645">Protease</keyword>
<gene>
    <name evidence="17" type="ORF">LIPSTDRAFT_5237</name>
</gene>
<dbReference type="Pfam" id="PF22516">
    <property type="entry name" value="PreP_C"/>
    <property type="match status" value="1"/>
</dbReference>
<keyword evidence="13" id="KW-0496">Mitochondrion</keyword>
<comment type="subunit">
    <text evidence="5">Monomer and homodimer; homodimerization is induced by binding of the substrate.</text>
</comment>
<keyword evidence="8" id="KW-0479">Metal-binding</keyword>
<comment type="subcellular location">
    <subcellularLocation>
        <location evidence="3">Mitochondrion intermembrane space</location>
    </subcellularLocation>
    <subcellularLocation>
        <location evidence="2">Mitochondrion matrix</location>
    </subcellularLocation>
</comment>
<evidence type="ECO:0000256" key="3">
    <source>
        <dbReference type="ARBA" id="ARBA00004569"/>
    </source>
</evidence>
<evidence type="ECO:0000256" key="14">
    <source>
        <dbReference type="ARBA" id="ARBA00034552"/>
    </source>
</evidence>
<comment type="function">
    <text evidence="15">Degrades mitochondrial transit peptides after their cleavage in the intermembrane space or in the matrix, and presequence peptides; clearance of these peptides is required to keep the presequence processing machinery running. Preferentially cleaves the N-terminal side of paired basic amino acid residues. Also degrades other unstructured peptides. May function as an ATP-dependent peptidase as opposed to a metalloendopeptidase.</text>
</comment>
<dbReference type="FunFam" id="3.30.830.10:FF:000011">
    <property type="entry name" value="Presequence protease, mitochondrial"/>
    <property type="match status" value="1"/>
</dbReference>
<dbReference type="AlphaFoldDB" id="A0A1E3Q0K4"/>
<dbReference type="GO" id="GO:0004222">
    <property type="term" value="F:metalloendopeptidase activity"/>
    <property type="evidence" value="ECO:0007669"/>
    <property type="project" value="EnsemblFungi"/>
</dbReference>
<dbReference type="Proteomes" id="UP000094385">
    <property type="component" value="Unassembled WGS sequence"/>
</dbReference>
<evidence type="ECO:0000256" key="8">
    <source>
        <dbReference type="ARBA" id="ARBA00022723"/>
    </source>
</evidence>
<dbReference type="Pfam" id="PF00675">
    <property type="entry name" value="Peptidase_M16"/>
    <property type="match status" value="1"/>
</dbReference>
<dbReference type="EMBL" id="KV454298">
    <property type="protein sequence ID" value="ODQ71219.1"/>
    <property type="molecule type" value="Genomic_DNA"/>
</dbReference>
<keyword evidence="11" id="KW-0809">Transit peptide</keyword>
<dbReference type="SMART" id="SM01264">
    <property type="entry name" value="M16C_associated"/>
    <property type="match status" value="1"/>
</dbReference>
<keyword evidence="18" id="KW-1185">Reference proteome</keyword>
<dbReference type="GO" id="GO:0004176">
    <property type="term" value="F:ATP-dependent peptidase activity"/>
    <property type="evidence" value="ECO:0007669"/>
    <property type="project" value="EnsemblFungi"/>
</dbReference>
<dbReference type="GO" id="GO:0051603">
    <property type="term" value="P:proteolysis involved in protein catabolic process"/>
    <property type="evidence" value="ECO:0007669"/>
    <property type="project" value="EnsemblFungi"/>
</dbReference>
<reference evidence="17 18" key="1">
    <citation type="journal article" date="2016" name="Proc. Natl. Acad. Sci. U.S.A.">
        <title>Comparative genomics of biotechnologically important yeasts.</title>
        <authorList>
            <person name="Riley R."/>
            <person name="Haridas S."/>
            <person name="Wolfe K.H."/>
            <person name="Lopes M.R."/>
            <person name="Hittinger C.T."/>
            <person name="Goeker M."/>
            <person name="Salamov A.A."/>
            <person name="Wisecaver J.H."/>
            <person name="Long T.M."/>
            <person name="Calvey C.H."/>
            <person name="Aerts A.L."/>
            <person name="Barry K.W."/>
            <person name="Choi C."/>
            <person name="Clum A."/>
            <person name="Coughlan A.Y."/>
            <person name="Deshpande S."/>
            <person name="Douglass A.P."/>
            <person name="Hanson S.J."/>
            <person name="Klenk H.-P."/>
            <person name="LaButti K.M."/>
            <person name="Lapidus A."/>
            <person name="Lindquist E.A."/>
            <person name="Lipzen A.M."/>
            <person name="Meier-Kolthoff J.P."/>
            <person name="Ohm R.A."/>
            <person name="Otillar R.P."/>
            <person name="Pangilinan J.L."/>
            <person name="Peng Y."/>
            <person name="Rokas A."/>
            <person name="Rosa C.A."/>
            <person name="Scheuner C."/>
            <person name="Sibirny A.A."/>
            <person name="Slot J.C."/>
            <person name="Stielow J.B."/>
            <person name="Sun H."/>
            <person name="Kurtzman C.P."/>
            <person name="Blackwell M."/>
            <person name="Grigoriev I.V."/>
            <person name="Jeffries T.W."/>
        </authorList>
    </citation>
    <scope>NUCLEOTIDE SEQUENCE [LARGE SCALE GENOMIC DNA]</scope>
    <source>
        <strain evidence="17 18">NRRL Y-11557</strain>
    </source>
</reference>
<dbReference type="InterPro" id="IPR055130">
    <property type="entry name" value="PreP_C"/>
</dbReference>
<dbReference type="OrthoDB" id="10250783at2759"/>
<dbReference type="SUPFAM" id="SSF63411">
    <property type="entry name" value="LuxS/MPP-like metallohydrolase"/>
    <property type="match status" value="4"/>
</dbReference>
<dbReference type="InterPro" id="IPR007863">
    <property type="entry name" value="Peptidase_M16_C"/>
</dbReference>
<accession>A0A1E3Q0K4</accession>
<feature type="domain" description="Peptidase M16C associated" evidence="16">
    <location>
        <begin position="497"/>
        <end position="745"/>
    </location>
</feature>
<dbReference type="Pfam" id="PF08367">
    <property type="entry name" value="M16C_assoc"/>
    <property type="match status" value="1"/>
</dbReference>
<dbReference type="Pfam" id="PF05193">
    <property type="entry name" value="Peptidase_M16_C"/>
    <property type="match status" value="1"/>
</dbReference>
<comment type="cofactor">
    <cofactor evidence="1">
        <name>Zn(2+)</name>
        <dbReference type="ChEBI" id="CHEBI:29105"/>
    </cofactor>
</comment>
<dbReference type="PANTHER" id="PTHR43016">
    <property type="entry name" value="PRESEQUENCE PROTEASE"/>
    <property type="match status" value="1"/>
</dbReference>
<evidence type="ECO:0000256" key="7">
    <source>
        <dbReference type="ARBA" id="ARBA00022670"/>
    </source>
</evidence>
<protein>
    <recommendedName>
        <fullName evidence="6">Presequence protease, mitochondrial</fullName>
    </recommendedName>
    <alternativeName>
        <fullName evidence="14">Pitrilysin metalloproteinase</fullName>
    </alternativeName>
</protein>
<evidence type="ECO:0000259" key="16">
    <source>
        <dbReference type="SMART" id="SM01264"/>
    </source>
</evidence>
<keyword evidence="9" id="KW-0378">Hydrolase</keyword>
<evidence type="ECO:0000256" key="15">
    <source>
        <dbReference type="ARBA" id="ARBA00045897"/>
    </source>
</evidence>
<evidence type="ECO:0000256" key="2">
    <source>
        <dbReference type="ARBA" id="ARBA00004305"/>
    </source>
</evidence>
<comment type="similarity">
    <text evidence="4">Belongs to the peptidase M16 family. PreP subfamily.</text>
</comment>
<dbReference type="GO" id="GO:0005758">
    <property type="term" value="C:mitochondrial intermembrane space"/>
    <property type="evidence" value="ECO:0007669"/>
    <property type="project" value="UniProtKB-SubCell"/>
</dbReference>
<evidence type="ECO:0000313" key="17">
    <source>
        <dbReference type="EMBL" id="ODQ71219.1"/>
    </source>
</evidence>